<feature type="domain" description="Schizont-infected cell agglutination extracellular beta" evidence="1">
    <location>
        <begin position="1417"/>
        <end position="1603"/>
    </location>
</feature>
<evidence type="ECO:0000259" key="3">
    <source>
        <dbReference type="Pfam" id="PF12887"/>
    </source>
</evidence>
<feature type="domain" description="Schizont-infected cell agglutination extracellular beta" evidence="1">
    <location>
        <begin position="1642"/>
        <end position="1827"/>
    </location>
</feature>
<organism evidence="4 5">
    <name type="scientific">Plasmodium knowlesi (strain H)</name>
    <dbReference type="NCBI Taxonomy" id="5851"/>
    <lineage>
        <taxon>Eukaryota</taxon>
        <taxon>Sar</taxon>
        <taxon>Alveolata</taxon>
        <taxon>Apicomplexa</taxon>
        <taxon>Aconoidasida</taxon>
        <taxon>Haemosporida</taxon>
        <taxon>Plasmodiidae</taxon>
        <taxon>Plasmodium</taxon>
        <taxon>Plasmodium (Plasmodium)</taxon>
    </lineage>
</organism>
<feature type="domain" description="Schizont-infected cell agglutination C-terminal" evidence="2">
    <location>
        <begin position="1888"/>
        <end position="2024"/>
    </location>
</feature>
<protein>
    <submittedName>
        <fullName evidence="4">SICAvar, type I</fullName>
    </submittedName>
</protein>
<gene>
    <name evidence="4" type="ORF">PKNA1_C2_1030000</name>
</gene>
<feature type="domain" description="Schizont-infected cell agglutination extracellular alpha" evidence="3">
    <location>
        <begin position="18"/>
        <end position="183"/>
    </location>
</feature>
<dbReference type="EMBL" id="CWHQ02000004">
    <property type="protein sequence ID" value="SBO21786.1"/>
    <property type="molecule type" value="Genomic_DNA"/>
</dbReference>
<feature type="domain" description="Schizont-infected cell agglutination extracellular beta" evidence="1">
    <location>
        <begin position="318"/>
        <end position="492"/>
    </location>
</feature>
<feature type="domain" description="Schizont-infected cell agglutination extracellular beta" evidence="1">
    <location>
        <begin position="1186"/>
        <end position="1360"/>
    </location>
</feature>
<dbReference type="Pfam" id="PF12879">
    <property type="entry name" value="SICA_C"/>
    <property type="match status" value="1"/>
</dbReference>
<evidence type="ECO:0000313" key="4">
    <source>
        <dbReference type="EMBL" id="SBO21786.1"/>
    </source>
</evidence>
<dbReference type="InterPro" id="IPR024285">
    <property type="entry name" value="SICA_extracell_b"/>
</dbReference>
<accession>A0A1A7VJ59</accession>
<evidence type="ECO:0000313" key="5">
    <source>
        <dbReference type="Proteomes" id="UP000182128"/>
    </source>
</evidence>
<name>A0A1A7VJ59_PLAKH</name>
<evidence type="ECO:0000259" key="1">
    <source>
        <dbReference type="Pfam" id="PF12878"/>
    </source>
</evidence>
<dbReference type="InterPro" id="IPR024290">
    <property type="entry name" value="SICA_extracell_a"/>
</dbReference>
<dbReference type="Pfam" id="PF12887">
    <property type="entry name" value="SICA_alpha"/>
    <property type="match status" value="1"/>
</dbReference>
<feature type="domain" description="Schizont-infected cell agglutination extracellular beta" evidence="1">
    <location>
        <begin position="970"/>
        <end position="1145"/>
    </location>
</feature>
<sequence length="2025" mass="224268">MVETGWQGRIPASLPGGDTLRKNLIDEFEKLGQWLVDQESTEIGNYCGERPKWPRNSWRSSYMKVLCTAIGEIRYFISGVRKVRKYYGATEDRDPDVTTLTPAEAYARCIVSAVALAEIYGDHCNMKEAIDEVEGAFEQKIRGHLEGKDGKPGRSNQLDVCEGINATDLMVGKAVLGNAIKQWTKEKRNLRYSGGWRVGRQWAERWPHVCRRGKGEEEAKNKAKEENKNILTPFLKVGTDNSIATSGQNNMSTLGDILMNDDMKLPENTLENVLQVVIKDGKVNALKIDEVVQNLQNAAQEEIMEVQKLNKPCNGKDSFCSRVDCVLRKKKEMNGSSTGEPATDDKVRGEIKTEVTNLNKTLSDNGGSNNDIDQYCTAIKCTNDNADDCVSKATCKLIVKALKDIHKIKKDETGSEPGRENDRIFKSTMRCVALNALIHKLKKEAEEGGYVCAVEDGIEKAFDAEKQESNRNKWCGKNNSGNGNEVGSCEECGKDNQCVSTDVGGMKPWTEVWSTLNNDSTTNNNIQSTLNKIHNQATLCDRLQCAINHWKKTKTAGQASGKINDKEMWNDVQKEVTSFDNTLSNSGTDAHETENLCAAVTCPNVGEENCVGKETCKLIVKALKGIHQMKKEGAGLEGDRENDRIFRSTMRCVILNVLAQKLREQADKGGYGCAVEKGIKGAFDEDKLKIKRKEWCGKDNNGNGNEVGSCEECKDQKCIISKIEGEEVWKGVWGMLNTDSNIKVKSTLEGLHSKATLCDRLHCAINEWKTTKTGTGTTGQSSSEDFWTGKDSPMKNLWDELAKKMKDNGGNGTTGNGCDSFETEAEKWACKYLHAGFKELYEGTSSAGTANDGVLSNPSFRQTMGCFLLHAYAKYMKDKATCNIDKGISKAFDSWQNPGSKTGTSCNGANSKGPCVPCQWNGKDHESCTINTNGQATGLNDKVEDKLKTIINKNDPSISTMLTEINKRDNLCDHMKCIATHLNSTNGKPSNPTTQNFWTEGGDVELLWKDLSNAMTNNGNGGTECDNMEDNGGRKPTIPEKKACQYLTAGFNKLKELTSTGATKINGNNILDKDPSFVKTMGCFLLHAYAKKMKGEAKCEIEAGIKKAFQLGNGLIKGVNCNDSSGKGPCVPCEWNEKILDSCEIKTNGGSGKTENTAVKDKLKQVQNKINETSTTTLTNINITESLCEKLQCAAGKWFKNNSTTSNGITTPTKNWCDFWEEEGVRPTLQSMFNKIQSEGKDNATNGTNDVCKHFGDENPQSVERKACNHITAGLQYIRSITGSGTGNTNPLLDRAVGCIALNMYADRIIQLTEKNCPIHEERIKEMFTQWNNNNSCSGSGANNNGCFECKREGTYNSCQLSVPDALLATSQNVTCKTNATEVKTKMEGLLFKNEDQSKSISEVKDTLTTITNMNNSFCTQLQCAAKQYYVKVKNKNGPGANSSDVTWDDINSVVEDELKELLQNITDDKKWDNFSKDCNDDIGSSWSKDTEGEKTAKQKACKLFASGLKHISDIKKDNGQDPDVPLRKTMMCAALNLYADQLISKATNQCPLDNKKLEEAIKYAFEEGNATMNGKSKCTTGSGNSCFECKRQDSSTFGSCQIGKDKNDKVKPQLESLLEKNDETNPNNKEKTLNKINEIESFCTQVQCAIKQHYAKKNNKKTDPNGTVTWSDINEDAKGVLMTLLEQMTKEQTKGDLAKYCNDDNKWSKFGHKGKHTNKAACLLFAAGLKNIYVRGKGQVKGPSFGQTMGCLFLKEYAKQLKDLANKKKRGNSWVHPLCDIDEGIKHAFKQSKDIMRSVLSQCNNGTDGTSCFECTIDKDYNKCSIGTDEVKSKVESIYQDESKQNQMQQTLENTVCPILLTDLLTPFLPLAPVSIGLSAMAYYLWKYFGPLGKGGARFRRSPAEIRGPSVQEQVLDHVEEAGPHEYRLVKERKPRSAPTRTKRSGPVNRRTIIEIHFEVLDECQKGDTQLNQKDFLELLIQEFMGSELMESEQVPKEEVLMESIPMELLPIEEVPSLGSGFMV</sequence>
<proteinExistence type="predicted"/>
<feature type="domain" description="Schizont-infected cell agglutination extracellular beta" evidence="1">
    <location>
        <begin position="756"/>
        <end position="930"/>
    </location>
</feature>
<feature type="domain" description="Schizont-infected cell agglutination extracellular beta" evidence="1">
    <location>
        <begin position="538"/>
        <end position="714"/>
    </location>
</feature>
<reference evidence="5" key="1">
    <citation type="submission" date="2016-05" db="EMBL/GenBank/DDBJ databases">
        <authorList>
            <person name="Sharaf H."/>
        </authorList>
    </citation>
    <scope>NUCLEOTIDE SEQUENCE [LARGE SCALE GENOMIC DNA]</scope>
    <source>
        <strain evidence="5">H</strain>
    </source>
</reference>
<dbReference type="Pfam" id="PF12878">
    <property type="entry name" value="SICA_beta"/>
    <property type="match status" value="7"/>
</dbReference>
<evidence type="ECO:0000259" key="2">
    <source>
        <dbReference type="Pfam" id="PF12879"/>
    </source>
</evidence>
<dbReference type="InterPro" id="IPR024288">
    <property type="entry name" value="SICA_C"/>
</dbReference>
<dbReference type="Proteomes" id="UP000182128">
    <property type="component" value="Unassembled WGS sequence"/>
</dbReference>